<dbReference type="Proteomes" id="UP000007797">
    <property type="component" value="Unassembled WGS sequence"/>
</dbReference>
<evidence type="ECO:0008006" key="3">
    <source>
        <dbReference type="Google" id="ProtNLM"/>
    </source>
</evidence>
<sequence length="68" mass="7553">MSINHSYNDVLSDISQDEYCYKDTVDENGKRIPVRCTQYNSLPPGCSLNPGVSGAEYPECCPSVYCPE</sequence>
<dbReference type="RefSeq" id="XP_004356357.1">
    <property type="nucleotide sequence ID" value="XM_004356304.1"/>
</dbReference>
<dbReference type="EMBL" id="GL883021">
    <property type="protein sequence ID" value="EGG17873.1"/>
    <property type="molecule type" value="Genomic_DNA"/>
</dbReference>
<dbReference type="KEGG" id="dfa:DFA_08874"/>
<keyword evidence="2" id="KW-1185">Reference proteome</keyword>
<dbReference type="AlphaFoldDB" id="F4Q4S7"/>
<evidence type="ECO:0000313" key="2">
    <source>
        <dbReference type="Proteomes" id="UP000007797"/>
    </source>
</evidence>
<organism evidence="1 2">
    <name type="scientific">Cavenderia fasciculata</name>
    <name type="common">Slime mold</name>
    <name type="synonym">Dictyostelium fasciculatum</name>
    <dbReference type="NCBI Taxonomy" id="261658"/>
    <lineage>
        <taxon>Eukaryota</taxon>
        <taxon>Amoebozoa</taxon>
        <taxon>Evosea</taxon>
        <taxon>Eumycetozoa</taxon>
        <taxon>Dictyostelia</taxon>
        <taxon>Acytosteliales</taxon>
        <taxon>Cavenderiaceae</taxon>
        <taxon>Cavenderia</taxon>
    </lineage>
</organism>
<gene>
    <name evidence="1" type="ORF">DFA_08874</name>
</gene>
<reference evidence="2" key="1">
    <citation type="journal article" date="2011" name="Genome Res.">
        <title>Phylogeny-wide analysis of social amoeba genomes highlights ancient origins for complex intercellular communication.</title>
        <authorList>
            <person name="Heidel A.J."/>
            <person name="Lawal H.M."/>
            <person name="Felder M."/>
            <person name="Schilde C."/>
            <person name="Helps N.R."/>
            <person name="Tunggal B."/>
            <person name="Rivero F."/>
            <person name="John U."/>
            <person name="Schleicher M."/>
            <person name="Eichinger L."/>
            <person name="Platzer M."/>
            <person name="Noegel A.A."/>
            <person name="Schaap P."/>
            <person name="Gloeckner G."/>
        </authorList>
    </citation>
    <scope>NUCLEOTIDE SEQUENCE [LARGE SCALE GENOMIC DNA]</scope>
    <source>
        <strain evidence="2">SH3</strain>
    </source>
</reference>
<name>F4Q4S7_CACFS</name>
<proteinExistence type="predicted"/>
<protein>
    <recommendedName>
        <fullName evidence="3">Single domain-containing protein</fullName>
    </recommendedName>
</protein>
<dbReference type="GeneID" id="14869963"/>
<evidence type="ECO:0000313" key="1">
    <source>
        <dbReference type="EMBL" id="EGG17873.1"/>
    </source>
</evidence>
<accession>F4Q4S7</accession>